<gene>
    <name evidence="1" type="ORF">GCM10007906_37900</name>
</gene>
<accession>A0ABQ5Y5E4</accession>
<dbReference type="EMBL" id="BSOE01000056">
    <property type="protein sequence ID" value="GLR06202.1"/>
    <property type="molecule type" value="Genomic_DNA"/>
</dbReference>
<evidence type="ECO:0000313" key="1">
    <source>
        <dbReference type="EMBL" id="GLR06202.1"/>
    </source>
</evidence>
<name>A0ABQ5Y5E4_9VIBR</name>
<protein>
    <submittedName>
        <fullName evidence="1">Uncharacterized protein</fullName>
    </submittedName>
</protein>
<keyword evidence="2" id="KW-1185">Reference proteome</keyword>
<sequence length="86" mass="9838">MYILTASRFAAEKEVGGAAITALESANRNKENRYFMIKVFIKYDFIHSNTQKLALVMSVLTIMGKKKPFENDNLCFRNLNISIEES</sequence>
<reference evidence="2" key="1">
    <citation type="journal article" date="2019" name="Int. J. Syst. Evol. Microbiol.">
        <title>The Global Catalogue of Microorganisms (GCM) 10K type strain sequencing project: providing services to taxonomists for standard genome sequencing and annotation.</title>
        <authorList>
            <consortium name="The Broad Institute Genomics Platform"/>
            <consortium name="The Broad Institute Genome Sequencing Center for Infectious Disease"/>
            <person name="Wu L."/>
            <person name="Ma J."/>
        </authorList>
    </citation>
    <scope>NUCLEOTIDE SEQUENCE [LARGE SCALE GENOMIC DNA]</scope>
    <source>
        <strain evidence="2">NBRC 110633</strain>
    </source>
</reference>
<evidence type="ECO:0000313" key="2">
    <source>
        <dbReference type="Proteomes" id="UP001156669"/>
    </source>
</evidence>
<dbReference type="Proteomes" id="UP001156669">
    <property type="component" value="Unassembled WGS sequence"/>
</dbReference>
<comment type="caution">
    <text evidence="1">The sequence shown here is derived from an EMBL/GenBank/DDBJ whole genome shotgun (WGS) entry which is preliminary data.</text>
</comment>
<organism evidence="1 2">
    <name type="scientific">Vibrio hyugaensis</name>
    <dbReference type="NCBI Taxonomy" id="1534743"/>
    <lineage>
        <taxon>Bacteria</taxon>
        <taxon>Pseudomonadati</taxon>
        <taxon>Pseudomonadota</taxon>
        <taxon>Gammaproteobacteria</taxon>
        <taxon>Vibrionales</taxon>
        <taxon>Vibrionaceae</taxon>
        <taxon>Vibrio</taxon>
    </lineage>
</organism>
<proteinExistence type="predicted"/>